<dbReference type="InterPro" id="IPR001647">
    <property type="entry name" value="HTH_TetR"/>
</dbReference>
<comment type="caution">
    <text evidence="4">The sequence shown here is derived from an EMBL/GenBank/DDBJ whole genome shotgun (WGS) entry which is preliminary data.</text>
</comment>
<gene>
    <name evidence="4" type="ORF">JOL79_32920</name>
</gene>
<dbReference type="Gene3D" id="1.10.10.60">
    <property type="entry name" value="Homeodomain-like"/>
    <property type="match status" value="1"/>
</dbReference>
<dbReference type="Gene3D" id="1.10.357.10">
    <property type="entry name" value="Tetracycline Repressor, domain 2"/>
    <property type="match status" value="1"/>
</dbReference>
<accession>A0A941ASK4</accession>
<dbReference type="PANTHER" id="PTHR30055:SF235">
    <property type="entry name" value="TRANSCRIPTIONAL REGULATORY PROTEIN"/>
    <property type="match status" value="1"/>
</dbReference>
<reference evidence="4" key="1">
    <citation type="submission" date="2021-02" db="EMBL/GenBank/DDBJ databases">
        <title>Draft genome sequence of Microbispora sp. RL4-1S isolated from rice leaves in Thailand.</title>
        <authorList>
            <person name="Muangham S."/>
            <person name="Duangmal K."/>
        </authorList>
    </citation>
    <scope>NUCLEOTIDE SEQUENCE</scope>
    <source>
        <strain evidence="4">RL4-1S</strain>
    </source>
</reference>
<dbReference type="SUPFAM" id="SSF48498">
    <property type="entry name" value="Tetracyclin repressor-like, C-terminal domain"/>
    <property type="match status" value="1"/>
</dbReference>
<dbReference type="EMBL" id="JAFCNB010000038">
    <property type="protein sequence ID" value="MBP2708584.1"/>
    <property type="molecule type" value="Genomic_DNA"/>
</dbReference>
<proteinExistence type="predicted"/>
<dbReference type="InterPro" id="IPR009057">
    <property type="entry name" value="Homeodomain-like_sf"/>
</dbReference>
<feature type="domain" description="HTH tetR-type" evidence="3">
    <location>
        <begin position="9"/>
        <end position="69"/>
    </location>
</feature>
<sequence length="185" mass="20485">MPTRAEQRRQTEDRILAAARKIFAERGYDRTTIRAIATSARTDPGLVMRYYGSKQALFAYVTRAERETERENAPPADPRAVPEFLITALRAKLTDEPVEFLAMLRSMLTHPESARDVCDTLNELQRQAAAALPGDDAALRVGLGGALMIGTIIGRYIMELDGLQDAPVDAIIERLRPAFEALLTS</sequence>
<dbReference type="Proteomes" id="UP000674234">
    <property type="component" value="Unassembled WGS sequence"/>
</dbReference>
<dbReference type="InterPro" id="IPR050109">
    <property type="entry name" value="HTH-type_TetR-like_transc_reg"/>
</dbReference>
<dbReference type="GO" id="GO:0000976">
    <property type="term" value="F:transcription cis-regulatory region binding"/>
    <property type="evidence" value="ECO:0007669"/>
    <property type="project" value="TreeGrafter"/>
</dbReference>
<organism evidence="4 5">
    <name type="scientific">Microbispora oryzae</name>
    <dbReference type="NCBI Taxonomy" id="2806554"/>
    <lineage>
        <taxon>Bacteria</taxon>
        <taxon>Bacillati</taxon>
        <taxon>Actinomycetota</taxon>
        <taxon>Actinomycetes</taxon>
        <taxon>Streptosporangiales</taxon>
        <taxon>Streptosporangiaceae</taxon>
        <taxon>Microbispora</taxon>
    </lineage>
</organism>
<name>A0A941ASK4_9ACTN</name>
<evidence type="ECO:0000313" key="4">
    <source>
        <dbReference type="EMBL" id="MBP2708584.1"/>
    </source>
</evidence>
<dbReference type="PROSITE" id="PS50977">
    <property type="entry name" value="HTH_TETR_2"/>
    <property type="match status" value="1"/>
</dbReference>
<dbReference type="Pfam" id="PF17920">
    <property type="entry name" value="TetR_C_16"/>
    <property type="match status" value="1"/>
</dbReference>
<feature type="DNA-binding region" description="H-T-H motif" evidence="2">
    <location>
        <begin position="32"/>
        <end position="51"/>
    </location>
</feature>
<dbReference type="PANTHER" id="PTHR30055">
    <property type="entry name" value="HTH-TYPE TRANSCRIPTIONAL REGULATOR RUTR"/>
    <property type="match status" value="1"/>
</dbReference>
<dbReference type="Pfam" id="PF00440">
    <property type="entry name" value="TetR_N"/>
    <property type="match status" value="1"/>
</dbReference>
<dbReference type="PRINTS" id="PR00455">
    <property type="entry name" value="HTHTETR"/>
</dbReference>
<dbReference type="GO" id="GO:0003700">
    <property type="term" value="F:DNA-binding transcription factor activity"/>
    <property type="evidence" value="ECO:0007669"/>
    <property type="project" value="TreeGrafter"/>
</dbReference>
<keyword evidence="5" id="KW-1185">Reference proteome</keyword>
<dbReference type="InterPro" id="IPR036271">
    <property type="entry name" value="Tet_transcr_reg_TetR-rel_C_sf"/>
</dbReference>
<dbReference type="AlphaFoldDB" id="A0A941ASK4"/>
<evidence type="ECO:0000259" key="3">
    <source>
        <dbReference type="PROSITE" id="PS50977"/>
    </source>
</evidence>
<keyword evidence="1 2" id="KW-0238">DNA-binding</keyword>
<dbReference type="InterPro" id="IPR041678">
    <property type="entry name" value="TetR_C_16"/>
</dbReference>
<evidence type="ECO:0000256" key="1">
    <source>
        <dbReference type="ARBA" id="ARBA00023125"/>
    </source>
</evidence>
<dbReference type="RefSeq" id="WP_210159845.1">
    <property type="nucleotide sequence ID" value="NZ_JAFCNB010000038.1"/>
</dbReference>
<evidence type="ECO:0000313" key="5">
    <source>
        <dbReference type="Proteomes" id="UP000674234"/>
    </source>
</evidence>
<evidence type="ECO:0000256" key="2">
    <source>
        <dbReference type="PROSITE-ProRule" id="PRU00335"/>
    </source>
</evidence>
<dbReference type="SUPFAM" id="SSF46689">
    <property type="entry name" value="Homeodomain-like"/>
    <property type="match status" value="1"/>
</dbReference>
<protein>
    <submittedName>
        <fullName evidence="4">TetR family transcriptional regulator</fullName>
    </submittedName>
</protein>